<sequence length="72" mass="8116">MLKKSLLYTVIIIAIATLVNLITSPKSVISVFQYGFWTGIGMLLTAIIIVFLVVFAVFFLKGIFLKLQNKRH</sequence>
<protein>
    <submittedName>
        <fullName evidence="2">Uncharacterized protein</fullName>
    </submittedName>
</protein>
<feature type="transmembrane region" description="Helical" evidence="1">
    <location>
        <begin position="34"/>
        <end position="60"/>
    </location>
</feature>
<keyword evidence="1" id="KW-1133">Transmembrane helix</keyword>
<dbReference type="Proteomes" id="UP000308114">
    <property type="component" value="Unassembled WGS sequence"/>
</dbReference>
<organism evidence="2 3">
    <name type="scientific">Paenibacillus terrae</name>
    <dbReference type="NCBI Taxonomy" id="159743"/>
    <lineage>
        <taxon>Bacteria</taxon>
        <taxon>Bacillati</taxon>
        <taxon>Bacillota</taxon>
        <taxon>Bacilli</taxon>
        <taxon>Bacillales</taxon>
        <taxon>Paenibacillaceae</taxon>
        <taxon>Paenibacillus</taxon>
    </lineage>
</organism>
<dbReference type="AlphaFoldDB" id="A0A4U2Q4X9"/>
<keyword evidence="1" id="KW-0812">Transmembrane</keyword>
<evidence type="ECO:0000313" key="3">
    <source>
        <dbReference type="Proteomes" id="UP000308114"/>
    </source>
</evidence>
<accession>A0A4U2Q4X9</accession>
<feature type="transmembrane region" description="Helical" evidence="1">
    <location>
        <begin position="5"/>
        <end position="22"/>
    </location>
</feature>
<comment type="caution">
    <text evidence="2">The sequence shown here is derived from an EMBL/GenBank/DDBJ whole genome shotgun (WGS) entry which is preliminary data.</text>
</comment>
<dbReference type="EMBL" id="PNXQ01000002">
    <property type="protein sequence ID" value="TKH46449.1"/>
    <property type="molecule type" value="Genomic_DNA"/>
</dbReference>
<proteinExistence type="predicted"/>
<evidence type="ECO:0000256" key="1">
    <source>
        <dbReference type="SAM" id="Phobius"/>
    </source>
</evidence>
<evidence type="ECO:0000313" key="2">
    <source>
        <dbReference type="EMBL" id="TKH46449.1"/>
    </source>
</evidence>
<reference evidence="2 3" key="1">
    <citation type="submission" date="2018-01" db="EMBL/GenBank/DDBJ databases">
        <title>Bacillales members from the olive rhizosphere are effective biological control agents against Verticillium dahliae.</title>
        <authorList>
            <person name="Gomez-Lama C."/>
            <person name="Legarda G."/>
            <person name="Ruano-Rosa D."/>
            <person name="Pizarro-Tobias P."/>
            <person name="Valverde-Corredor A."/>
            <person name="Niqui J.L."/>
            <person name="Trivino J.C."/>
            <person name="Roca A."/>
            <person name="Mercado-Blanco J."/>
        </authorList>
    </citation>
    <scope>NUCLEOTIDE SEQUENCE [LARGE SCALE GENOMIC DNA]</scope>
    <source>
        <strain evidence="2 3">PIC167</strain>
    </source>
</reference>
<gene>
    <name evidence="2" type="ORF">C1I60_02365</name>
</gene>
<name>A0A4U2Q4X9_9BACL</name>
<keyword evidence="1" id="KW-0472">Membrane</keyword>